<keyword evidence="4" id="KW-0547">Nucleotide-binding</keyword>
<dbReference type="Pfam" id="PF02518">
    <property type="entry name" value="HATPase_c"/>
    <property type="match status" value="1"/>
</dbReference>
<protein>
    <recommendedName>
        <fullName evidence="2">histidine kinase</fullName>
        <ecNumber evidence="2">2.7.13.3</ecNumber>
    </recommendedName>
</protein>
<comment type="caution">
    <text evidence="11">The sequence shown here is derived from an EMBL/GenBank/DDBJ whole genome shotgun (WGS) entry which is preliminary data.</text>
</comment>
<dbReference type="GO" id="GO:0005524">
    <property type="term" value="F:ATP binding"/>
    <property type="evidence" value="ECO:0007669"/>
    <property type="project" value="UniProtKB-KW"/>
</dbReference>
<evidence type="ECO:0000256" key="5">
    <source>
        <dbReference type="ARBA" id="ARBA00022777"/>
    </source>
</evidence>
<dbReference type="PANTHER" id="PTHR43065">
    <property type="entry name" value="SENSOR HISTIDINE KINASE"/>
    <property type="match status" value="1"/>
</dbReference>
<dbReference type="InterPro" id="IPR000014">
    <property type="entry name" value="PAS"/>
</dbReference>
<evidence type="ECO:0000256" key="8">
    <source>
        <dbReference type="SAM" id="Phobius"/>
    </source>
</evidence>
<proteinExistence type="predicted"/>
<dbReference type="SMART" id="SM00387">
    <property type="entry name" value="HATPase_c"/>
    <property type="match status" value="1"/>
</dbReference>
<dbReference type="Gene3D" id="3.30.565.10">
    <property type="entry name" value="Histidine kinase-like ATPase, C-terminal domain"/>
    <property type="match status" value="1"/>
</dbReference>
<feature type="domain" description="Histidine kinase" evidence="9">
    <location>
        <begin position="228"/>
        <end position="438"/>
    </location>
</feature>
<evidence type="ECO:0000256" key="7">
    <source>
        <dbReference type="ARBA" id="ARBA00023012"/>
    </source>
</evidence>
<dbReference type="PANTHER" id="PTHR43065:SF46">
    <property type="entry name" value="C4-DICARBOXYLATE TRANSPORT SENSOR PROTEIN DCTB"/>
    <property type="match status" value="1"/>
</dbReference>
<dbReference type="InterPro" id="IPR036890">
    <property type="entry name" value="HATPase_C_sf"/>
</dbReference>
<dbReference type="PROSITE" id="PS50112">
    <property type="entry name" value="PAS"/>
    <property type="match status" value="1"/>
</dbReference>
<keyword evidence="8" id="KW-0812">Transmembrane</keyword>
<dbReference type="InterPro" id="IPR035965">
    <property type="entry name" value="PAS-like_dom_sf"/>
</dbReference>
<keyword evidence="5" id="KW-0418">Kinase</keyword>
<dbReference type="InterPro" id="IPR003594">
    <property type="entry name" value="HATPase_dom"/>
</dbReference>
<dbReference type="OrthoDB" id="1931120at2"/>
<evidence type="ECO:0000313" key="11">
    <source>
        <dbReference type="EMBL" id="RRD61722.1"/>
    </source>
</evidence>
<evidence type="ECO:0000256" key="1">
    <source>
        <dbReference type="ARBA" id="ARBA00000085"/>
    </source>
</evidence>
<reference evidence="11 12" key="1">
    <citation type="submission" date="2018-11" db="EMBL/GenBank/DDBJ databases">
        <title>Genomes From Bacteria Associated with the Canine Oral Cavity: a Test Case for Automated Genome-Based Taxonomic Assignment.</title>
        <authorList>
            <person name="Coil D.A."/>
            <person name="Jospin G."/>
            <person name="Darling A.E."/>
            <person name="Wallis C."/>
            <person name="Davis I.J."/>
            <person name="Harris S."/>
            <person name="Eisen J.A."/>
            <person name="Holcombe L.J."/>
            <person name="O'Flynn C."/>
        </authorList>
    </citation>
    <scope>NUCLEOTIDE SEQUENCE [LARGE SCALE GENOMIC DNA]</scope>
    <source>
        <strain evidence="11 12">OH2617_COT-023</strain>
    </source>
</reference>
<gene>
    <name evidence="11" type="ORF">EII40_05980</name>
</gene>
<feature type="transmembrane region" description="Helical" evidence="8">
    <location>
        <begin position="34"/>
        <end position="53"/>
    </location>
</feature>
<evidence type="ECO:0000256" key="4">
    <source>
        <dbReference type="ARBA" id="ARBA00022741"/>
    </source>
</evidence>
<dbReference type="GO" id="GO:0000160">
    <property type="term" value="P:phosphorelay signal transduction system"/>
    <property type="evidence" value="ECO:0007669"/>
    <property type="project" value="UniProtKB-KW"/>
</dbReference>
<dbReference type="SUPFAM" id="SSF55785">
    <property type="entry name" value="PYP-like sensor domain (PAS domain)"/>
    <property type="match status" value="1"/>
</dbReference>
<keyword evidence="6" id="KW-0067">ATP-binding</keyword>
<dbReference type="GO" id="GO:0004673">
    <property type="term" value="F:protein histidine kinase activity"/>
    <property type="evidence" value="ECO:0007669"/>
    <property type="project" value="UniProtKB-EC"/>
</dbReference>
<dbReference type="InterPro" id="IPR005467">
    <property type="entry name" value="His_kinase_dom"/>
</dbReference>
<evidence type="ECO:0000259" key="10">
    <source>
        <dbReference type="PROSITE" id="PS50112"/>
    </source>
</evidence>
<dbReference type="EMBL" id="RQYS01000021">
    <property type="protein sequence ID" value="RRD61722.1"/>
    <property type="molecule type" value="Genomic_DNA"/>
</dbReference>
<dbReference type="PROSITE" id="PS50109">
    <property type="entry name" value="HIS_KIN"/>
    <property type="match status" value="1"/>
</dbReference>
<keyword evidence="8" id="KW-1133">Transmembrane helix</keyword>
<evidence type="ECO:0000259" key="9">
    <source>
        <dbReference type="PROSITE" id="PS50109"/>
    </source>
</evidence>
<feature type="transmembrane region" description="Helical" evidence="8">
    <location>
        <begin position="9"/>
        <end position="28"/>
    </location>
</feature>
<dbReference type="AlphaFoldDB" id="A0A3P1XSA7"/>
<feature type="domain" description="PAS" evidence="10">
    <location>
        <begin position="109"/>
        <end position="146"/>
    </location>
</feature>
<keyword evidence="7" id="KW-0902">Two-component regulatory system</keyword>
<dbReference type="InterPro" id="IPR004358">
    <property type="entry name" value="Sig_transdc_His_kin-like_C"/>
</dbReference>
<organism evidence="11 12">
    <name type="scientific">Tannerella forsythia</name>
    <name type="common">Bacteroides forsythus</name>
    <dbReference type="NCBI Taxonomy" id="28112"/>
    <lineage>
        <taxon>Bacteria</taxon>
        <taxon>Pseudomonadati</taxon>
        <taxon>Bacteroidota</taxon>
        <taxon>Bacteroidia</taxon>
        <taxon>Bacteroidales</taxon>
        <taxon>Tannerellaceae</taxon>
        <taxon>Tannerella</taxon>
    </lineage>
</organism>
<dbReference type="Proteomes" id="UP000278609">
    <property type="component" value="Unassembled WGS sequence"/>
</dbReference>
<comment type="catalytic activity">
    <reaction evidence="1">
        <text>ATP + protein L-histidine = ADP + protein N-phospho-L-histidine.</text>
        <dbReference type="EC" id="2.7.13.3"/>
    </reaction>
</comment>
<name>A0A3P1XSA7_TANFO</name>
<evidence type="ECO:0000256" key="2">
    <source>
        <dbReference type="ARBA" id="ARBA00012438"/>
    </source>
</evidence>
<evidence type="ECO:0000256" key="3">
    <source>
        <dbReference type="ARBA" id="ARBA00022679"/>
    </source>
</evidence>
<dbReference type="RefSeq" id="WP_124751368.1">
    <property type="nucleotide sequence ID" value="NZ_RQYS01000021.1"/>
</dbReference>
<evidence type="ECO:0000313" key="12">
    <source>
        <dbReference type="Proteomes" id="UP000278609"/>
    </source>
</evidence>
<dbReference type="PRINTS" id="PR00344">
    <property type="entry name" value="BCTRLSENSOR"/>
</dbReference>
<dbReference type="EC" id="2.7.13.3" evidence="2"/>
<accession>A0A3P1XSA7</accession>
<evidence type="ECO:0000256" key="6">
    <source>
        <dbReference type="ARBA" id="ARBA00022840"/>
    </source>
</evidence>
<keyword evidence="3" id="KW-0808">Transferase</keyword>
<sequence>MDKRLYNSLTFRLIVLATLVAVTTVFVVQQRWTVVTVSLLFVAFAFGWTVQLYRRNLRKVSFMFDAVDNNDYAFHYATTRHATEERIINESLNRILQILLQAKADAKEREKYYEMIINSVNTGIIVIDEKGFVLQQNSESLRLLGLPVFTHIRQLERIDNKLAERFTDLQPGEKYHLSFNNERGVVNLSLRVSETVLKGKCVKLIAMNDINSEMEDKEVDTWIRLTRVLTHEIMNSVTPITSISSTLLSRHDEMKEELRNGLELISETGKGLISFVESYRRFTHIPTPQPTLFYVGKFIERMTQLAGHHHNASHITIQTDVRPDDLILYADENLIGQVVLNLLKNAIQAIGPDHPDGQITVQASCNRNESIVIEISNNGPTIPPEEAEHIFTPFFTTKEGGSGIGLSVARQIMRLSGGSISLKSNTPNHRTTFVLLFP</sequence>
<keyword evidence="8" id="KW-0472">Membrane</keyword>
<dbReference type="SUPFAM" id="SSF55874">
    <property type="entry name" value="ATPase domain of HSP90 chaperone/DNA topoisomerase II/histidine kinase"/>
    <property type="match status" value="1"/>
</dbReference>